<evidence type="ECO:0000256" key="1">
    <source>
        <dbReference type="ARBA" id="ARBA00001526"/>
    </source>
</evidence>
<dbReference type="Proteomes" id="UP001468095">
    <property type="component" value="Unassembled WGS sequence"/>
</dbReference>
<dbReference type="InterPro" id="IPR001466">
    <property type="entry name" value="Beta-lactam-related"/>
</dbReference>
<evidence type="ECO:0000256" key="2">
    <source>
        <dbReference type="ARBA" id="ARBA00007840"/>
    </source>
</evidence>
<dbReference type="InterPro" id="IPR001586">
    <property type="entry name" value="Beta-lactam_class-C_AS"/>
</dbReference>
<dbReference type="Pfam" id="PF00144">
    <property type="entry name" value="Beta-lactamase"/>
    <property type="match status" value="1"/>
</dbReference>
<evidence type="ECO:0000259" key="8">
    <source>
        <dbReference type="Pfam" id="PF00144"/>
    </source>
</evidence>
<keyword evidence="4 6" id="KW-0378">Hydrolase</keyword>
<evidence type="ECO:0000256" key="4">
    <source>
        <dbReference type="ARBA" id="ARBA00022801"/>
    </source>
</evidence>
<evidence type="ECO:0000313" key="9">
    <source>
        <dbReference type="EMBL" id="MEL7695067.1"/>
    </source>
</evidence>
<dbReference type="InterPro" id="IPR012338">
    <property type="entry name" value="Beta-lactam/transpept-like"/>
</dbReference>
<evidence type="ECO:0000256" key="6">
    <source>
        <dbReference type="RuleBase" id="RU361140"/>
    </source>
</evidence>
<evidence type="ECO:0000256" key="3">
    <source>
        <dbReference type="ARBA" id="ARBA00012865"/>
    </source>
</evidence>
<evidence type="ECO:0000256" key="7">
    <source>
        <dbReference type="SAM" id="SignalP"/>
    </source>
</evidence>
<evidence type="ECO:0000313" key="10">
    <source>
        <dbReference type="Proteomes" id="UP001468095"/>
    </source>
</evidence>
<comment type="caution">
    <text evidence="9">The sequence shown here is derived from an EMBL/GenBank/DDBJ whole genome shotgun (WGS) entry which is preliminary data.</text>
</comment>
<evidence type="ECO:0000256" key="5">
    <source>
        <dbReference type="ARBA" id="ARBA00023251"/>
    </source>
</evidence>
<dbReference type="PROSITE" id="PS51257">
    <property type="entry name" value="PROKAR_LIPOPROTEIN"/>
    <property type="match status" value="1"/>
</dbReference>
<dbReference type="GO" id="GO:0008800">
    <property type="term" value="F:beta-lactamase activity"/>
    <property type="evidence" value="ECO:0007669"/>
    <property type="project" value="UniProtKB-EC"/>
</dbReference>
<protein>
    <recommendedName>
        <fullName evidence="3 6">Beta-lactamase</fullName>
        <ecNumber evidence="3 6">3.5.2.6</ecNumber>
    </recommendedName>
</protein>
<dbReference type="Gene3D" id="3.40.710.10">
    <property type="entry name" value="DD-peptidase/beta-lactamase superfamily"/>
    <property type="match status" value="1"/>
</dbReference>
<dbReference type="InterPro" id="IPR050491">
    <property type="entry name" value="AmpC-like"/>
</dbReference>
<keyword evidence="10" id="KW-1185">Reference proteome</keyword>
<dbReference type="EMBL" id="JBCGBG010000001">
    <property type="protein sequence ID" value="MEL7695067.1"/>
    <property type="molecule type" value="Genomic_DNA"/>
</dbReference>
<dbReference type="PROSITE" id="PS00336">
    <property type="entry name" value="BETA_LACTAMASE_C"/>
    <property type="match status" value="1"/>
</dbReference>
<sequence>MKKSLSYLVLWSLSASCVAADLSSQQVTSLVKAAIEPLMEQQEIPGMSVAILYKGRAQFINAGVADLASGRRVTENTLFELGSVSKTFTGVLAGVMIRNGDIALNDPVQKYWPQLTGTQWHHIRMLHLATYTAGGLPLQLPVEVTDQASLLNYYQQWQPQAAPGTLRQYSNASIGLFGALMVKGDYQQAMEKNVFQPLRLTRTYITVPPSMMLDYAWGYKNGQPVRVSPGMLDAEAYGVKSTARDMLTFMQANADPNRLSSGNTVLRNAIRTAQSRYFKVRDFYQGLGWEIYDWPASAAAIIADSESSVALKPQPATLLNPAVPSQRASWVHKTGATNGFGAYVAFIPEQNTGIVMLANKNYPNPLRIKTAWKILETLQ</sequence>
<reference evidence="9 10" key="1">
    <citation type="submission" date="2024-04" db="EMBL/GenBank/DDBJ databases">
        <authorList>
            <person name="Suleimanova A.D."/>
            <person name="Pudova D.S."/>
            <person name="Shagimardanova E.I."/>
            <person name="Sharipova M.R."/>
        </authorList>
    </citation>
    <scope>NUCLEOTIDE SEQUENCE [LARGE SCALE GENOMIC DNA]</scope>
    <source>
        <strain evidence="9 10">3.1</strain>
    </source>
</reference>
<dbReference type="InterPro" id="IPR058136">
    <property type="entry name" value="AmpC"/>
</dbReference>
<comment type="similarity">
    <text evidence="2 6">Belongs to the class-C beta-lactamase family.</text>
</comment>
<dbReference type="RefSeq" id="WP_031376719.1">
    <property type="nucleotide sequence ID" value="NZ_JBCGBG010000001.1"/>
</dbReference>
<dbReference type="PANTHER" id="PTHR46825:SF8">
    <property type="entry name" value="BETA-LACTAMASE-RELATED"/>
    <property type="match status" value="1"/>
</dbReference>
<organism evidence="9 10">
    <name type="scientific">Pantoea brenneri</name>
    <dbReference type="NCBI Taxonomy" id="472694"/>
    <lineage>
        <taxon>Bacteria</taxon>
        <taxon>Pseudomonadati</taxon>
        <taxon>Pseudomonadota</taxon>
        <taxon>Gammaproteobacteria</taxon>
        <taxon>Enterobacterales</taxon>
        <taxon>Erwiniaceae</taxon>
        <taxon>Pantoea</taxon>
    </lineage>
</organism>
<feature type="chain" id="PRO_5047378280" description="Beta-lactamase" evidence="7">
    <location>
        <begin position="20"/>
        <end position="379"/>
    </location>
</feature>
<gene>
    <name evidence="9" type="primary">ampC</name>
    <name evidence="9" type="ORF">AABB92_05250</name>
</gene>
<dbReference type="NCBIfam" id="NF033085">
    <property type="entry name" value="bla_class_C"/>
    <property type="match status" value="1"/>
</dbReference>
<dbReference type="EC" id="3.5.2.6" evidence="3 6"/>
<feature type="domain" description="Beta-lactamase-related" evidence="8">
    <location>
        <begin position="32"/>
        <end position="378"/>
    </location>
</feature>
<comment type="catalytic activity">
    <reaction evidence="1 6">
        <text>a beta-lactam + H2O = a substituted beta-amino acid</text>
        <dbReference type="Rhea" id="RHEA:20401"/>
        <dbReference type="ChEBI" id="CHEBI:15377"/>
        <dbReference type="ChEBI" id="CHEBI:35627"/>
        <dbReference type="ChEBI" id="CHEBI:140347"/>
        <dbReference type="EC" id="3.5.2.6"/>
    </reaction>
</comment>
<accession>A0ABU9MK24</accession>
<keyword evidence="7" id="KW-0732">Signal</keyword>
<feature type="signal peptide" evidence="7">
    <location>
        <begin position="1"/>
        <end position="19"/>
    </location>
</feature>
<name>A0ABU9MK24_9GAMM</name>
<dbReference type="SUPFAM" id="SSF56601">
    <property type="entry name" value="beta-lactamase/transpeptidase-like"/>
    <property type="match status" value="1"/>
</dbReference>
<proteinExistence type="inferred from homology"/>
<keyword evidence="5 6" id="KW-0046">Antibiotic resistance</keyword>
<dbReference type="PANTHER" id="PTHR46825">
    <property type="entry name" value="D-ALANYL-D-ALANINE-CARBOXYPEPTIDASE/ENDOPEPTIDASE AMPH"/>
    <property type="match status" value="1"/>
</dbReference>